<keyword evidence="4" id="KW-1185">Reference proteome</keyword>
<feature type="region of interest" description="Disordered" evidence="1">
    <location>
        <begin position="588"/>
        <end position="616"/>
    </location>
</feature>
<protein>
    <recommendedName>
        <fullName evidence="2">Tyrosine-protein phosphatase domain-containing protein</fullName>
    </recommendedName>
</protein>
<sequence>MPRGSSKPGQGVVTISAATQRCRLSLNQCLATPLLMEREWAENRLADFNLWASGIGATAGYGDKISLDARLREKPALLDVFLRLLEMLLTFLEECQSLSIITSADASVTHPYWKARGAQQLSTRKGRGRPWTSEQHQVSRASRSISPWSDQSSAASEPDAHPQCEKDQLVDAMMGVDSVIGQLNDLGAAVRRTERQQRLQKADSRFDLSEHSELEAFLRFWIQIQKRKHGDTTVEVHDQLTPIQLRLINVNLRRRNRFLYARKHAQNLRTKAQVQEDSPHFIEEAEGGLAQDVEDEVGHFNTIHLDQPTGPPQTLPDQKRGVLKDREPYADDSTATKLETVTELLEERLPATDSQITSTVSKIRYPYPPKIQPGVKFFRCPCCCQTLDRAIAVGHRWLRHLAEDICPYTCISDNCPRAEATFVTRRAWIDHMAGEEHSASEGWFCLICDESPEYRTESDLSAHYLQDHAEFVTVDQMQTLLDSSLLSLSSPPTCCPLCGPSKDHPSEARPPDWDHIAEHVHTFALLSLPWGAAGCEPQGLNEAHERISAWLRSDAQPMEGVFEEHALPIGTLDTAKLSFKEEPYFADSRGMQTAPSISSIQSDRGPQGLGSSSPLLFPDTNLLETFDAATSDESKDGKKIVEPRSIASTPYWLNKNREEISLAYQALGLERPSRTHIVSHNTQTSQWRPGQRGDVLVRPRARKEHLSDVPRSTLEQHVSSSGHIEFSVIDLTPRYRLSPGKVLAKPGTESKYVVAEYPADTCVSCFWHMVMQQTSGSCAVVVTLGEAKEDKRVRYFPVDTRKPLMILQDLAGRSEADQGDQLPVLIEAGPTSYDFRPQKTRENKSSRQVSIEILSIHYDSIMNFEHYLWPDVQFTKNKDRAPLLELMKTSRAVAGNSPRVVCGTANAGLAETWVALDFLREELETENFIESSWQEEILLHRASDISNPNEDDLIWTTVRQIREQGTTLDMNEAEYNFLYETLRDQFSEMYAEPSDDHAETPGTSSYSGKTTALPNRLPDFGAHNTVSLTALPDSR</sequence>
<dbReference type="PROSITE" id="PS50055">
    <property type="entry name" value="TYR_PHOSPHATASE_PTP"/>
    <property type="match status" value="1"/>
</dbReference>
<organism evidence="3 4">
    <name type="scientific">Exophiala xenobiotica</name>
    <dbReference type="NCBI Taxonomy" id="348802"/>
    <lineage>
        <taxon>Eukaryota</taxon>
        <taxon>Fungi</taxon>
        <taxon>Dikarya</taxon>
        <taxon>Ascomycota</taxon>
        <taxon>Pezizomycotina</taxon>
        <taxon>Eurotiomycetes</taxon>
        <taxon>Chaetothyriomycetidae</taxon>
        <taxon>Chaetothyriales</taxon>
        <taxon>Herpotrichiellaceae</taxon>
        <taxon>Exophiala</taxon>
    </lineage>
</organism>
<feature type="compositionally biased region" description="Polar residues" evidence="1">
    <location>
        <begin position="1001"/>
        <end position="1013"/>
    </location>
</feature>
<evidence type="ECO:0000313" key="4">
    <source>
        <dbReference type="Proteomes" id="UP000054342"/>
    </source>
</evidence>
<name>A0A0D2EYP5_9EURO</name>
<evidence type="ECO:0000256" key="1">
    <source>
        <dbReference type="SAM" id="MobiDB-lite"/>
    </source>
</evidence>
<dbReference type="RefSeq" id="XP_013320389.1">
    <property type="nucleotide sequence ID" value="XM_013464935.1"/>
</dbReference>
<dbReference type="HOGENOM" id="CLU_262132_0_0_1"/>
<feature type="region of interest" description="Disordered" evidence="1">
    <location>
        <begin position="119"/>
        <end position="163"/>
    </location>
</feature>
<evidence type="ECO:0000259" key="2">
    <source>
        <dbReference type="PROSITE" id="PS50055"/>
    </source>
</evidence>
<dbReference type="OrthoDB" id="5365701at2759"/>
<dbReference type="PANTHER" id="PTHR35391">
    <property type="entry name" value="C2H2-TYPE DOMAIN-CONTAINING PROTEIN-RELATED"/>
    <property type="match status" value="1"/>
</dbReference>
<feature type="domain" description="Tyrosine-protein phosphatase" evidence="2">
    <location>
        <begin position="697"/>
        <end position="985"/>
    </location>
</feature>
<dbReference type="Pfam" id="PF00102">
    <property type="entry name" value="Y_phosphatase"/>
    <property type="match status" value="1"/>
</dbReference>
<dbReference type="EMBL" id="KN847317">
    <property type="protein sequence ID" value="KIW59805.1"/>
    <property type="molecule type" value="Genomic_DNA"/>
</dbReference>
<dbReference type="AlphaFoldDB" id="A0A0D2EYP5"/>
<dbReference type="STRING" id="348802.A0A0D2EYP5"/>
<dbReference type="SUPFAM" id="SSF52799">
    <property type="entry name" value="(Phosphotyrosine protein) phosphatases II"/>
    <property type="match status" value="1"/>
</dbReference>
<dbReference type="PANTHER" id="PTHR35391:SF5">
    <property type="entry name" value="DUF6590 DOMAIN-CONTAINING PROTEIN"/>
    <property type="match status" value="1"/>
</dbReference>
<dbReference type="InterPro" id="IPR029021">
    <property type="entry name" value="Prot-tyrosine_phosphatase-like"/>
</dbReference>
<evidence type="ECO:0000313" key="3">
    <source>
        <dbReference type="EMBL" id="KIW59805.1"/>
    </source>
</evidence>
<feature type="region of interest" description="Disordered" evidence="1">
    <location>
        <begin position="991"/>
        <end position="1024"/>
    </location>
</feature>
<gene>
    <name evidence="3" type="ORF">PV05_00071</name>
</gene>
<dbReference type="GeneID" id="25321979"/>
<reference evidence="3 4" key="1">
    <citation type="submission" date="2015-01" db="EMBL/GenBank/DDBJ databases">
        <title>The Genome Sequence of Exophiala xenobiotica CBS118157.</title>
        <authorList>
            <consortium name="The Broad Institute Genomics Platform"/>
            <person name="Cuomo C."/>
            <person name="de Hoog S."/>
            <person name="Gorbushina A."/>
            <person name="Stielow B."/>
            <person name="Teixiera M."/>
            <person name="Abouelleil A."/>
            <person name="Chapman S.B."/>
            <person name="Priest M."/>
            <person name="Young S.K."/>
            <person name="Wortman J."/>
            <person name="Nusbaum C."/>
            <person name="Birren B."/>
        </authorList>
    </citation>
    <scope>NUCLEOTIDE SEQUENCE [LARGE SCALE GENOMIC DNA]</scope>
    <source>
        <strain evidence="3 4">CBS 118157</strain>
    </source>
</reference>
<dbReference type="GO" id="GO:0004725">
    <property type="term" value="F:protein tyrosine phosphatase activity"/>
    <property type="evidence" value="ECO:0007669"/>
    <property type="project" value="InterPro"/>
</dbReference>
<proteinExistence type="predicted"/>
<accession>A0A0D2EYP5</accession>
<feature type="compositionally biased region" description="Polar residues" evidence="1">
    <location>
        <begin position="590"/>
        <end position="614"/>
    </location>
</feature>
<dbReference type="Proteomes" id="UP000054342">
    <property type="component" value="Unassembled WGS sequence"/>
</dbReference>
<dbReference type="InterPro" id="IPR000242">
    <property type="entry name" value="PTP_cat"/>
</dbReference>
<feature type="compositionally biased region" description="Polar residues" evidence="1">
    <location>
        <begin position="132"/>
        <end position="155"/>
    </location>
</feature>
<dbReference type="Gene3D" id="3.90.190.10">
    <property type="entry name" value="Protein tyrosine phosphatase superfamily"/>
    <property type="match status" value="1"/>
</dbReference>
<dbReference type="SMART" id="SM00194">
    <property type="entry name" value="PTPc"/>
    <property type="match status" value="1"/>
</dbReference>